<accession>A0A5N6BNE1</accession>
<keyword evidence="2" id="KW-1185">Reference proteome</keyword>
<comment type="caution">
    <text evidence="1">The sequence shown here is derived from an EMBL/GenBank/DDBJ whole genome shotgun (WGS) entry which is preliminary data.</text>
</comment>
<dbReference type="InterPro" id="IPR019587">
    <property type="entry name" value="Polyketide_cyclase/dehydratase"/>
</dbReference>
<evidence type="ECO:0000313" key="1">
    <source>
        <dbReference type="EMBL" id="KAB8181935.1"/>
    </source>
</evidence>
<dbReference type="InterPro" id="IPR023393">
    <property type="entry name" value="START-like_dom_sf"/>
</dbReference>
<dbReference type="Proteomes" id="UP000313066">
    <property type="component" value="Unassembled WGS sequence"/>
</dbReference>
<dbReference type="Pfam" id="PF10604">
    <property type="entry name" value="Polyketide_cyc2"/>
    <property type="match status" value="1"/>
</dbReference>
<proteinExistence type="predicted"/>
<dbReference type="SUPFAM" id="SSF55961">
    <property type="entry name" value="Bet v1-like"/>
    <property type="match status" value="1"/>
</dbReference>
<sequence>MTPTRLGTHTLIIASNQRNGVTCSCRPAPAVPRSHCWRSAAGGACCGARRRRGRRGRRLPADGRERPARAWPSWNPGVSSARLRGDLAVGATFDWQTHGLVIASTVAELVPGRRVVWGGPAHGIEGVHVWTFEEIDGGVLVRTRESWAGPPVEADPEGMRAALEGSLRSWLAALTQTALKQTR</sequence>
<organism evidence="1 2">
    <name type="scientific">Microbispora catharanthi</name>
    <dbReference type="NCBI Taxonomy" id="1712871"/>
    <lineage>
        <taxon>Bacteria</taxon>
        <taxon>Bacillati</taxon>
        <taxon>Actinomycetota</taxon>
        <taxon>Actinomycetes</taxon>
        <taxon>Streptosporangiales</taxon>
        <taxon>Streptosporangiaceae</taxon>
        <taxon>Microbispora</taxon>
    </lineage>
</organism>
<dbReference type="EMBL" id="VDMA02000015">
    <property type="protein sequence ID" value="KAB8181935.1"/>
    <property type="molecule type" value="Genomic_DNA"/>
</dbReference>
<dbReference type="AlphaFoldDB" id="A0A5N6BNE1"/>
<name>A0A5N6BNE1_9ACTN</name>
<gene>
    <name evidence="1" type="ORF">FH610_026255</name>
</gene>
<evidence type="ECO:0008006" key="3">
    <source>
        <dbReference type="Google" id="ProtNLM"/>
    </source>
</evidence>
<evidence type="ECO:0000313" key="2">
    <source>
        <dbReference type="Proteomes" id="UP000313066"/>
    </source>
</evidence>
<protein>
    <recommendedName>
        <fullName evidence="3">Polyketide cyclase / dehydrase and lipid transport</fullName>
    </recommendedName>
</protein>
<reference evidence="1 2" key="1">
    <citation type="submission" date="2019-10" db="EMBL/GenBank/DDBJ databases">
        <title>Nonomuraea sp. nov., isolated from Phyllanthus amarus.</title>
        <authorList>
            <person name="Klykleung N."/>
            <person name="Tanasupawat S."/>
        </authorList>
    </citation>
    <scope>NUCLEOTIDE SEQUENCE [LARGE SCALE GENOMIC DNA]</scope>
    <source>
        <strain evidence="1 2">CR1-09</strain>
    </source>
</reference>
<dbReference type="Gene3D" id="3.30.530.20">
    <property type="match status" value="1"/>
</dbReference>